<protein>
    <recommendedName>
        <fullName evidence="3 10">Beta sliding clamp</fullName>
    </recommendedName>
</protein>
<evidence type="ECO:0000256" key="9">
    <source>
        <dbReference type="ARBA" id="ARBA00023125"/>
    </source>
</evidence>
<dbReference type="GO" id="GO:0003887">
    <property type="term" value="F:DNA-directed DNA polymerase activity"/>
    <property type="evidence" value="ECO:0007669"/>
    <property type="project" value="UniProtKB-UniRule"/>
</dbReference>
<evidence type="ECO:0000313" key="17">
    <source>
        <dbReference type="Proteomes" id="UP000284046"/>
    </source>
</evidence>
<proteinExistence type="inferred from homology"/>
<dbReference type="Gene3D" id="3.10.150.10">
    <property type="entry name" value="DNA Polymerase III, subunit A, domain 2"/>
    <property type="match status" value="1"/>
</dbReference>
<evidence type="ECO:0000313" key="15">
    <source>
        <dbReference type="EMBL" id="MCW1072979.1"/>
    </source>
</evidence>
<dbReference type="EMBL" id="JAPAIK010000071">
    <property type="protein sequence ID" value="MCW1072979.1"/>
    <property type="molecule type" value="Genomic_DNA"/>
</dbReference>
<gene>
    <name evidence="14" type="primary">dnaN</name>
    <name evidence="16" type="ORF">DWX18_08945</name>
    <name evidence="14" type="ORF">OJ597_10085</name>
    <name evidence="15" type="ORF">OJ930_08145</name>
</gene>
<evidence type="ECO:0000256" key="8">
    <source>
        <dbReference type="ARBA" id="ARBA00022932"/>
    </source>
</evidence>
<dbReference type="RefSeq" id="WP_024052472.1">
    <property type="nucleotide sequence ID" value="NZ_CP118029.1"/>
</dbReference>
<name>A0A413KIK0_STRAP</name>
<keyword evidence="5 10" id="KW-0808">Transferase</keyword>
<comment type="similarity">
    <text evidence="2 10">Belongs to the beta sliding clamp family.</text>
</comment>
<dbReference type="CDD" id="cd00140">
    <property type="entry name" value="beta_clamp"/>
    <property type="match status" value="1"/>
</dbReference>
<dbReference type="NCBIfam" id="TIGR00663">
    <property type="entry name" value="dnan"/>
    <property type="match status" value="1"/>
</dbReference>
<evidence type="ECO:0000313" key="18">
    <source>
        <dbReference type="Proteomes" id="UP001526076"/>
    </source>
</evidence>
<dbReference type="GO" id="GO:0006271">
    <property type="term" value="P:DNA strand elongation involved in DNA replication"/>
    <property type="evidence" value="ECO:0007669"/>
    <property type="project" value="TreeGrafter"/>
</dbReference>
<dbReference type="PIRSF" id="PIRSF000804">
    <property type="entry name" value="DNA_pol_III_b"/>
    <property type="match status" value="1"/>
</dbReference>
<dbReference type="AlphaFoldDB" id="A0A413KIK0"/>
<feature type="domain" description="DNA polymerase III beta sliding clamp N-terminal" evidence="11">
    <location>
        <begin position="3"/>
        <end position="126"/>
    </location>
</feature>
<dbReference type="PANTHER" id="PTHR30478">
    <property type="entry name" value="DNA POLYMERASE III SUBUNIT BETA"/>
    <property type="match status" value="1"/>
</dbReference>
<evidence type="ECO:0000256" key="5">
    <source>
        <dbReference type="ARBA" id="ARBA00022679"/>
    </source>
</evidence>
<dbReference type="Proteomes" id="UP000284046">
    <property type="component" value="Unassembled WGS sequence"/>
</dbReference>
<dbReference type="Proteomes" id="UP001526076">
    <property type="component" value="Unassembled WGS sequence"/>
</dbReference>
<dbReference type="GO" id="GO:0008408">
    <property type="term" value="F:3'-5' exonuclease activity"/>
    <property type="evidence" value="ECO:0007669"/>
    <property type="project" value="InterPro"/>
</dbReference>
<dbReference type="InterPro" id="IPR022637">
    <property type="entry name" value="DNA_polIII_beta_cen"/>
</dbReference>
<comment type="caution">
    <text evidence="16">The sequence shown here is derived from an EMBL/GenBank/DDBJ whole genome shotgun (WGS) entry which is preliminary data.</text>
</comment>
<reference evidence="14 18" key="2">
    <citation type="submission" date="2022-10" db="EMBL/GenBank/DDBJ databases">
        <title>Comparative genomic study of S. anginosus.</title>
        <authorList>
            <person name="Prasad A."/>
            <person name="Ene A."/>
            <person name="Jablonska S."/>
            <person name="Du J."/>
            <person name="Wolfe A.J."/>
            <person name="Putonti C."/>
        </authorList>
    </citation>
    <scope>NUCLEOTIDE SEQUENCE [LARGE SCALE GENOMIC DNA]</scope>
    <source>
        <strain evidence="15">UMB6888</strain>
        <strain evidence="14 18">UMB9231</strain>
    </source>
</reference>
<dbReference type="Pfam" id="PF02768">
    <property type="entry name" value="DNA_pol3_beta_3"/>
    <property type="match status" value="1"/>
</dbReference>
<dbReference type="GO" id="GO:0009360">
    <property type="term" value="C:DNA polymerase III complex"/>
    <property type="evidence" value="ECO:0007669"/>
    <property type="project" value="InterPro"/>
</dbReference>
<dbReference type="Gene3D" id="3.70.10.10">
    <property type="match status" value="1"/>
</dbReference>
<dbReference type="Pfam" id="PF00712">
    <property type="entry name" value="DNA_pol3_beta"/>
    <property type="match status" value="1"/>
</dbReference>
<dbReference type="SMART" id="SM00480">
    <property type="entry name" value="POL3Bc"/>
    <property type="match status" value="1"/>
</dbReference>
<dbReference type="EMBL" id="JAPAHU010000020">
    <property type="protein sequence ID" value="MCW1042756.1"/>
    <property type="molecule type" value="Genomic_DNA"/>
</dbReference>
<feature type="domain" description="DNA polymerase III beta sliding clamp C-terminal" evidence="13">
    <location>
        <begin position="254"/>
        <end position="375"/>
    </location>
</feature>
<dbReference type="InterPro" id="IPR046938">
    <property type="entry name" value="DNA_clamp_sf"/>
</dbReference>
<accession>A0A413KIK0</accession>
<evidence type="ECO:0000256" key="4">
    <source>
        <dbReference type="ARBA" id="ARBA00022490"/>
    </source>
</evidence>
<dbReference type="PANTHER" id="PTHR30478:SF0">
    <property type="entry name" value="BETA SLIDING CLAMP"/>
    <property type="match status" value="1"/>
</dbReference>
<dbReference type="EMBL" id="QRWZ01000014">
    <property type="protein sequence ID" value="RGT59746.1"/>
    <property type="molecule type" value="Genomic_DNA"/>
</dbReference>
<evidence type="ECO:0000256" key="1">
    <source>
        <dbReference type="ARBA" id="ARBA00004496"/>
    </source>
</evidence>
<dbReference type="SUPFAM" id="SSF55979">
    <property type="entry name" value="DNA clamp"/>
    <property type="match status" value="3"/>
</dbReference>
<keyword evidence="6 10" id="KW-0548">Nucleotidyltransferase</keyword>
<keyword evidence="9" id="KW-0238">DNA-binding</keyword>
<evidence type="ECO:0000256" key="6">
    <source>
        <dbReference type="ARBA" id="ARBA00022695"/>
    </source>
</evidence>
<evidence type="ECO:0000313" key="16">
    <source>
        <dbReference type="EMBL" id="RGT59746.1"/>
    </source>
</evidence>
<comment type="subcellular location">
    <subcellularLocation>
        <location evidence="1 10">Cytoplasm</location>
    </subcellularLocation>
</comment>
<sequence>MINFSINKNLFLQALNITKRAISLKNAIPILSTVKIDVTNEGITLIGSNGQISIENFISIKNENAGLLVTSSGSILLEATFFINVVSSLPDVTLDFKEIEQKQIVLTSGKSEITLKGKDADQYPRIQEISASNPLMLETSVLKNIINETAFAASTQESRPILTGVHFVLTENKNLKTVATDSHRMSQKKIVLEKNGDNFDVVIPSRSLREFSAVFTDDIETVEIYFTNNQLLFRSENISFYTRLLEGNYPDTDRLIPTEFTSIVTFDKNNLRYAMERARLLSNATQNGTVKLEIINGVVSAHVNSPEVGRVNEEIDTESISGQDLTISFNPTYLIDSLKAINSEKVTISFISAVRPFTLIPSDDTENFIQLITPVRTN</sequence>
<feature type="domain" description="DNA polymerase III beta sliding clamp central" evidence="12">
    <location>
        <begin position="137"/>
        <end position="251"/>
    </location>
</feature>
<dbReference type="InterPro" id="IPR022635">
    <property type="entry name" value="DNA_polIII_beta_C"/>
</dbReference>
<evidence type="ECO:0000256" key="7">
    <source>
        <dbReference type="ARBA" id="ARBA00022705"/>
    </source>
</evidence>
<keyword evidence="8 10" id="KW-0239">DNA-directed DNA polymerase</keyword>
<evidence type="ECO:0000259" key="11">
    <source>
        <dbReference type="Pfam" id="PF00712"/>
    </source>
</evidence>
<evidence type="ECO:0000313" key="14">
    <source>
        <dbReference type="EMBL" id="MCW1042756.1"/>
    </source>
</evidence>
<evidence type="ECO:0000256" key="10">
    <source>
        <dbReference type="PIRNR" id="PIRNR000804"/>
    </source>
</evidence>
<evidence type="ECO:0000259" key="12">
    <source>
        <dbReference type="Pfam" id="PF02767"/>
    </source>
</evidence>
<organism evidence="16 17">
    <name type="scientific">Streptococcus anginosus</name>
    <dbReference type="NCBI Taxonomy" id="1328"/>
    <lineage>
        <taxon>Bacteria</taxon>
        <taxon>Bacillati</taxon>
        <taxon>Bacillota</taxon>
        <taxon>Bacilli</taxon>
        <taxon>Lactobacillales</taxon>
        <taxon>Streptococcaceae</taxon>
        <taxon>Streptococcus</taxon>
        <taxon>Streptococcus anginosus group</taxon>
    </lineage>
</organism>
<dbReference type="Pfam" id="PF02767">
    <property type="entry name" value="DNA_pol3_beta_2"/>
    <property type="match status" value="1"/>
</dbReference>
<comment type="function">
    <text evidence="10">Confers DNA tethering and processivity to DNA polymerases and other proteins. Acts as a clamp, forming a ring around DNA (a reaction catalyzed by the clamp-loading complex) which diffuses in an ATP-independent manner freely and bidirectionally along dsDNA. Initially characterized for its ability to contact the catalytic subunit of DNA polymerase III (Pol III), a complex, multichain enzyme responsible for most of the replicative synthesis in bacteria; Pol III exhibits 3'-5' exonuclease proofreading activity. The beta chain is required for initiation of replication as well as for processivity of DNA replication.</text>
</comment>
<dbReference type="Proteomes" id="UP001208853">
    <property type="component" value="Unassembled WGS sequence"/>
</dbReference>
<dbReference type="GO" id="GO:0005737">
    <property type="term" value="C:cytoplasm"/>
    <property type="evidence" value="ECO:0007669"/>
    <property type="project" value="UniProtKB-SubCell"/>
</dbReference>
<evidence type="ECO:0000259" key="13">
    <source>
        <dbReference type="Pfam" id="PF02768"/>
    </source>
</evidence>
<evidence type="ECO:0000256" key="2">
    <source>
        <dbReference type="ARBA" id="ARBA00010752"/>
    </source>
</evidence>
<reference evidence="16 17" key="1">
    <citation type="submission" date="2018-08" db="EMBL/GenBank/DDBJ databases">
        <title>A genome reference for cultivated species of the human gut microbiota.</title>
        <authorList>
            <person name="Zou Y."/>
            <person name="Xue W."/>
            <person name="Luo G."/>
        </authorList>
    </citation>
    <scope>NUCLEOTIDE SEQUENCE [LARGE SCALE GENOMIC DNA]</scope>
    <source>
        <strain evidence="16 17">AF18-38</strain>
    </source>
</reference>
<keyword evidence="4 10" id="KW-0963">Cytoplasm</keyword>
<keyword evidence="7 10" id="KW-0235">DNA replication</keyword>
<keyword evidence="18" id="KW-1185">Reference proteome</keyword>
<evidence type="ECO:0000256" key="3">
    <source>
        <dbReference type="ARBA" id="ARBA00021035"/>
    </source>
</evidence>
<dbReference type="InterPro" id="IPR001001">
    <property type="entry name" value="DNA_polIII_beta"/>
</dbReference>
<dbReference type="GO" id="GO:0003677">
    <property type="term" value="F:DNA binding"/>
    <property type="evidence" value="ECO:0007669"/>
    <property type="project" value="UniProtKB-UniRule"/>
</dbReference>
<comment type="subunit">
    <text evidence="10">Forms a ring-shaped head-to-tail homodimer around DNA.</text>
</comment>
<dbReference type="InterPro" id="IPR022634">
    <property type="entry name" value="DNA_polIII_beta_N"/>
</dbReference>